<evidence type="ECO:0000313" key="2">
    <source>
        <dbReference type="EMBL" id="NMG21319.1"/>
    </source>
</evidence>
<feature type="transmembrane region" description="Helical" evidence="1">
    <location>
        <begin position="131"/>
        <end position="148"/>
    </location>
</feature>
<feature type="transmembrane region" description="Helical" evidence="1">
    <location>
        <begin position="184"/>
        <end position="214"/>
    </location>
</feature>
<feature type="transmembrane region" description="Helical" evidence="1">
    <location>
        <begin position="9"/>
        <end position="35"/>
    </location>
</feature>
<gene>
    <name evidence="2" type="ORF">DP116_18445</name>
</gene>
<feature type="transmembrane region" description="Helical" evidence="1">
    <location>
        <begin position="155"/>
        <end position="172"/>
    </location>
</feature>
<feature type="transmembrane region" description="Helical" evidence="1">
    <location>
        <begin position="335"/>
        <end position="354"/>
    </location>
</feature>
<dbReference type="RefSeq" id="WP_169156561.1">
    <property type="nucleotide sequence ID" value="NZ_CAWPJE010000146.1"/>
</dbReference>
<feature type="transmembrane region" description="Helical" evidence="1">
    <location>
        <begin position="305"/>
        <end position="323"/>
    </location>
</feature>
<keyword evidence="1" id="KW-0472">Membrane</keyword>
<protein>
    <recommendedName>
        <fullName evidence="4">Glycosyltransferase RgtA/B/C/D-like domain-containing protein</fullName>
    </recommendedName>
</protein>
<comment type="caution">
    <text evidence="2">The sequence shown here is derived from an EMBL/GenBank/DDBJ whole genome shotgun (WGS) entry which is preliminary data.</text>
</comment>
<accession>A0ABX1PAJ6</accession>
<feature type="transmembrane region" description="Helical" evidence="1">
    <location>
        <begin position="234"/>
        <end position="253"/>
    </location>
</feature>
<keyword evidence="3" id="KW-1185">Reference proteome</keyword>
<dbReference type="EMBL" id="QMEB01000153">
    <property type="protein sequence ID" value="NMG21319.1"/>
    <property type="molecule type" value="Genomic_DNA"/>
</dbReference>
<dbReference type="Proteomes" id="UP000718564">
    <property type="component" value="Unassembled WGS sequence"/>
</dbReference>
<keyword evidence="1" id="KW-1133">Transmembrane helix</keyword>
<keyword evidence="1" id="KW-0812">Transmembrane</keyword>
<evidence type="ECO:0008006" key="4">
    <source>
        <dbReference type="Google" id="ProtNLM"/>
    </source>
</evidence>
<feature type="transmembrane region" description="Helical" evidence="1">
    <location>
        <begin position="106"/>
        <end position="125"/>
    </location>
</feature>
<feature type="transmembrane region" description="Helical" evidence="1">
    <location>
        <begin position="77"/>
        <end position="94"/>
    </location>
</feature>
<name>A0ABX1PAJ6_9CYAN</name>
<reference evidence="2 3" key="1">
    <citation type="submission" date="2018-06" db="EMBL/GenBank/DDBJ databases">
        <title>Comparative genomics of Brasilonema spp. strains.</title>
        <authorList>
            <person name="Alvarenga D.O."/>
            <person name="Fiore M.F."/>
            <person name="Varani A.M."/>
        </authorList>
    </citation>
    <scope>NUCLEOTIDE SEQUENCE [LARGE SCALE GENOMIC DNA]</scope>
    <source>
        <strain evidence="2 3">SPC951</strain>
    </source>
</reference>
<evidence type="ECO:0000313" key="3">
    <source>
        <dbReference type="Proteomes" id="UP000718564"/>
    </source>
</evidence>
<dbReference type="CDD" id="cd12148">
    <property type="entry name" value="fungal_TF_MHR"/>
    <property type="match status" value="1"/>
</dbReference>
<proteinExistence type="predicted"/>
<evidence type="ECO:0000256" key="1">
    <source>
        <dbReference type="SAM" id="Phobius"/>
    </source>
</evidence>
<organism evidence="2 3">
    <name type="scientific">Brasilonema bromeliae SPC951</name>
    <dbReference type="NCBI Taxonomy" id="385972"/>
    <lineage>
        <taxon>Bacteria</taxon>
        <taxon>Bacillati</taxon>
        <taxon>Cyanobacteriota</taxon>
        <taxon>Cyanophyceae</taxon>
        <taxon>Nostocales</taxon>
        <taxon>Scytonemataceae</taxon>
        <taxon>Brasilonema</taxon>
        <taxon>Bromeliae group (in: Brasilonema)</taxon>
    </lineage>
</organism>
<sequence>MKFFIRPQFLLYVVFCIVGVFNAFRPTIMSGFAYMQTDPGDTRLNHYFLEHLFQVIFNKNYTGELFSPAFFYPYKNVLTFSDNLFGSAPIYFILRAFFSLELSYQLWMIVVCVLCFVSFAVLMRYYKVGHVPAAIGAFLFAFGMPRVVKIGHQQLLPQFFTPLAFLFLWNFLRSPRNKPLAYSLLLIYFQVLAGIYLGWFLMFSLAIFTAITCLLDKSVWQRLTIYFKQNYKPAILITAIWLLLMLGLLGPYIKAKGILGSPSYTQVDSMLPRLSSWFLPAPDSLWWSLLSENSKHLPMAHEHHIFLGFLTILLTVLSIYTLLYRKNILNDERTLLIKICLLVALTIFIITLHVSNSWSIWRIVYGIVPGASVIRGVTRIWTMFYFYILVAVILCLDSILRTMLNQRLRMTAVSLLCIGCVLEQIVTNSPSFALAPLTKEVAQIQELMQKDCDVAYVTLKAEVPPWSSQLSAMWAGIKANIPVVNGYSGNVPPNYGRMEDSMSTPQLINWLGEDSRGQLCIISQKSLKNDDKLVSMYSVKENLSSSGNWTSYHLQLPISKIFSQKIEVYEIPKTVKIASAIKVPVVVKNISNFLWSTKGKHYTSFSYRWLDSEGKLAVFEGDGDRIPLPFDLSPGESAAINAVIKTPTKPGQYSLILTMLQEHVAWFNDKQAESPKFEVSVTSKS</sequence>
<feature type="transmembrane region" description="Helical" evidence="1">
    <location>
        <begin position="384"/>
        <end position="404"/>
    </location>
</feature>
<feature type="transmembrane region" description="Helical" evidence="1">
    <location>
        <begin position="360"/>
        <end position="377"/>
    </location>
</feature>